<dbReference type="Proteomes" id="UP000011980">
    <property type="component" value="Unassembled WGS sequence"/>
</dbReference>
<gene>
    <name evidence="1" type="ORF">LEP1GSC008_1973</name>
</gene>
<organism evidence="1 2">
    <name type="scientific">Leptospira kirschneri serovar Bulgarica str. Nikolaevo</name>
    <dbReference type="NCBI Taxonomy" id="1240687"/>
    <lineage>
        <taxon>Bacteria</taxon>
        <taxon>Pseudomonadati</taxon>
        <taxon>Spirochaetota</taxon>
        <taxon>Spirochaetia</taxon>
        <taxon>Leptospirales</taxon>
        <taxon>Leptospiraceae</taxon>
        <taxon>Leptospira</taxon>
    </lineage>
</organism>
<protein>
    <submittedName>
        <fullName evidence="1">Uncharacterized protein</fullName>
    </submittedName>
</protein>
<reference evidence="1 2" key="1">
    <citation type="submission" date="2013-01" db="EMBL/GenBank/DDBJ databases">
        <authorList>
            <person name="Harkins D.M."/>
            <person name="Durkin A.S."/>
            <person name="Brinkac L.M."/>
            <person name="Haft D.H."/>
            <person name="Selengut J.D."/>
            <person name="Sanka R."/>
            <person name="DePew J."/>
            <person name="Purushe J."/>
            <person name="Galloway R.L."/>
            <person name="Vinetz J.M."/>
            <person name="Sutton G.G."/>
            <person name="Nierman W.C."/>
            <person name="Fouts D.E."/>
        </authorList>
    </citation>
    <scope>NUCLEOTIDE SEQUENCE [LARGE SCALE GENOMIC DNA]</scope>
    <source>
        <strain evidence="1 2">Nikolaevo</strain>
    </source>
</reference>
<dbReference type="EMBL" id="ANCE01000219">
    <property type="protein sequence ID" value="EMK20172.1"/>
    <property type="molecule type" value="Genomic_DNA"/>
</dbReference>
<evidence type="ECO:0000313" key="1">
    <source>
        <dbReference type="EMBL" id="EMK20172.1"/>
    </source>
</evidence>
<proteinExistence type="predicted"/>
<dbReference type="PATRIC" id="fig|1240687.3.peg.4584"/>
<dbReference type="AlphaFoldDB" id="M6EZ85"/>
<name>M6EZ85_9LEPT</name>
<sequence>MKFRIRSCFKNTLFSKGFGFLKKETVDSVGLIGYSLRNFGYRL</sequence>
<comment type="caution">
    <text evidence="1">The sequence shown here is derived from an EMBL/GenBank/DDBJ whole genome shotgun (WGS) entry which is preliminary data.</text>
</comment>
<accession>M6EZ85</accession>
<evidence type="ECO:0000313" key="2">
    <source>
        <dbReference type="Proteomes" id="UP000011980"/>
    </source>
</evidence>